<dbReference type="Gene3D" id="1.10.10.10">
    <property type="entry name" value="Winged helix-like DNA-binding domain superfamily/Winged helix DNA-binding domain"/>
    <property type="match status" value="1"/>
</dbReference>
<organism evidence="6 7">
    <name type="scientific">Dactylosporangium vinaceum</name>
    <dbReference type="NCBI Taxonomy" id="53362"/>
    <lineage>
        <taxon>Bacteria</taxon>
        <taxon>Bacillati</taxon>
        <taxon>Actinomycetota</taxon>
        <taxon>Actinomycetes</taxon>
        <taxon>Micromonosporales</taxon>
        <taxon>Micromonosporaceae</taxon>
        <taxon>Dactylosporangium</taxon>
    </lineage>
</organism>
<dbReference type="Gene3D" id="1.10.287.1350">
    <property type="match status" value="1"/>
</dbReference>
<dbReference type="SUPFAM" id="SSF53335">
    <property type="entry name" value="S-adenosyl-L-methionine-dependent methyltransferases"/>
    <property type="match status" value="1"/>
</dbReference>
<feature type="domain" description="O-methyltransferase C-terminal" evidence="4">
    <location>
        <begin position="109"/>
        <end position="308"/>
    </location>
</feature>
<dbReference type="Pfam" id="PF00891">
    <property type="entry name" value="Methyltransf_2"/>
    <property type="match status" value="1"/>
</dbReference>
<accession>A0ABV5M750</accession>
<gene>
    <name evidence="6" type="ORF">ACFFTR_16530</name>
</gene>
<feature type="domain" description="O-methyltransferase dimerisation" evidence="5">
    <location>
        <begin position="13"/>
        <end position="78"/>
    </location>
</feature>
<dbReference type="Gene3D" id="3.40.50.150">
    <property type="entry name" value="Vaccinia Virus protein VP39"/>
    <property type="match status" value="1"/>
</dbReference>
<keyword evidence="2" id="KW-0808">Transferase</keyword>
<keyword evidence="1 6" id="KW-0489">Methyltransferase</keyword>
<sequence length="329" mass="34397">MSDERSLWALADLVTPMAIRVAATLRLADHITAGTRTPEALAEAVQADPDALRRLLEHLATAGLVTRTGDGFALSPLGEQLRGDHPDQFRDWLDLEGSIGRSDLAFTGLLHTVRTGEAAFPRHFGRPFWEDLAADAARQASFDNLMGGRLTRDLPAVATAYPWGAAGHVVDVGGGDGSLLLAILDAHPGVRGTVVELPGAAAKAEAAIAAAGLADRAAVRTGSFFDEGVLPAGAGAYVLSGVLHNWSDADATRLLRRCADAAGPGGVVLVADHIGDDYNTEGDLRMLTYFKGCERTLDRLRQVAAAAGLTVGDLLPAGSRSLLELRSAA</sequence>
<proteinExistence type="predicted"/>
<dbReference type="InterPro" id="IPR016461">
    <property type="entry name" value="COMT-like"/>
</dbReference>
<dbReference type="PANTHER" id="PTHR43712">
    <property type="entry name" value="PUTATIVE (AFU_ORTHOLOGUE AFUA_4G14580)-RELATED"/>
    <property type="match status" value="1"/>
</dbReference>
<dbReference type="InterPro" id="IPR036390">
    <property type="entry name" value="WH_DNA-bd_sf"/>
</dbReference>
<dbReference type="RefSeq" id="WP_223104456.1">
    <property type="nucleotide sequence ID" value="NZ_CP061913.1"/>
</dbReference>
<keyword evidence="7" id="KW-1185">Reference proteome</keyword>
<dbReference type="CDD" id="cd02440">
    <property type="entry name" value="AdoMet_MTases"/>
    <property type="match status" value="1"/>
</dbReference>
<dbReference type="Proteomes" id="UP001589608">
    <property type="component" value="Unassembled WGS sequence"/>
</dbReference>
<evidence type="ECO:0000313" key="6">
    <source>
        <dbReference type="EMBL" id="MFB9444683.1"/>
    </source>
</evidence>
<evidence type="ECO:0000259" key="4">
    <source>
        <dbReference type="Pfam" id="PF00891"/>
    </source>
</evidence>
<evidence type="ECO:0000256" key="3">
    <source>
        <dbReference type="ARBA" id="ARBA00022691"/>
    </source>
</evidence>
<dbReference type="PANTHER" id="PTHR43712:SF2">
    <property type="entry name" value="O-METHYLTRANSFERASE CICE"/>
    <property type="match status" value="1"/>
</dbReference>
<evidence type="ECO:0000256" key="1">
    <source>
        <dbReference type="ARBA" id="ARBA00022603"/>
    </source>
</evidence>
<dbReference type="InterPro" id="IPR036388">
    <property type="entry name" value="WH-like_DNA-bd_sf"/>
</dbReference>
<dbReference type="InterPro" id="IPR029063">
    <property type="entry name" value="SAM-dependent_MTases_sf"/>
</dbReference>
<dbReference type="Pfam" id="PF08100">
    <property type="entry name" value="Dimerisation"/>
    <property type="match status" value="1"/>
</dbReference>
<evidence type="ECO:0000259" key="5">
    <source>
        <dbReference type="Pfam" id="PF08100"/>
    </source>
</evidence>
<reference evidence="6 7" key="1">
    <citation type="submission" date="2024-09" db="EMBL/GenBank/DDBJ databases">
        <authorList>
            <person name="Sun Q."/>
            <person name="Mori K."/>
        </authorList>
    </citation>
    <scope>NUCLEOTIDE SEQUENCE [LARGE SCALE GENOMIC DNA]</scope>
    <source>
        <strain evidence="6 7">JCM 3307</strain>
    </source>
</reference>
<dbReference type="GO" id="GO:0032259">
    <property type="term" value="P:methylation"/>
    <property type="evidence" value="ECO:0007669"/>
    <property type="project" value="UniProtKB-KW"/>
</dbReference>
<dbReference type="PROSITE" id="PS51683">
    <property type="entry name" value="SAM_OMT_II"/>
    <property type="match status" value="1"/>
</dbReference>
<comment type="caution">
    <text evidence="6">The sequence shown here is derived from an EMBL/GenBank/DDBJ whole genome shotgun (WGS) entry which is preliminary data.</text>
</comment>
<keyword evidence="3" id="KW-0949">S-adenosyl-L-methionine</keyword>
<dbReference type="SUPFAM" id="SSF46785">
    <property type="entry name" value="Winged helix' DNA-binding domain"/>
    <property type="match status" value="1"/>
</dbReference>
<dbReference type="GO" id="GO:0008168">
    <property type="term" value="F:methyltransferase activity"/>
    <property type="evidence" value="ECO:0007669"/>
    <property type="project" value="UniProtKB-KW"/>
</dbReference>
<dbReference type="PIRSF" id="PIRSF005739">
    <property type="entry name" value="O-mtase"/>
    <property type="match status" value="1"/>
</dbReference>
<evidence type="ECO:0000256" key="2">
    <source>
        <dbReference type="ARBA" id="ARBA00022679"/>
    </source>
</evidence>
<protein>
    <submittedName>
        <fullName evidence="6">Methyltransferase</fullName>
    </submittedName>
</protein>
<dbReference type="InterPro" id="IPR012967">
    <property type="entry name" value="COMT_dimerisation"/>
</dbReference>
<name>A0ABV5M750_9ACTN</name>
<dbReference type="EMBL" id="JBHMCA010000027">
    <property type="protein sequence ID" value="MFB9444683.1"/>
    <property type="molecule type" value="Genomic_DNA"/>
</dbReference>
<dbReference type="InterPro" id="IPR001077">
    <property type="entry name" value="COMT_C"/>
</dbReference>
<evidence type="ECO:0000313" key="7">
    <source>
        <dbReference type="Proteomes" id="UP001589608"/>
    </source>
</evidence>